<dbReference type="AlphaFoldDB" id="A0A3D9XRF5"/>
<organism evidence="1 2">
    <name type="scientific">Paracoccus versutus</name>
    <name type="common">Thiobacillus versutus</name>
    <dbReference type="NCBI Taxonomy" id="34007"/>
    <lineage>
        <taxon>Bacteria</taxon>
        <taxon>Pseudomonadati</taxon>
        <taxon>Pseudomonadota</taxon>
        <taxon>Alphaproteobacteria</taxon>
        <taxon>Rhodobacterales</taxon>
        <taxon>Paracoccaceae</taxon>
        <taxon>Paracoccus</taxon>
    </lineage>
</organism>
<name>A0A3D9XRF5_PARVE</name>
<protein>
    <submittedName>
        <fullName evidence="1">Uncharacterized protein</fullName>
    </submittedName>
</protein>
<accession>A0A3D9XRF5</accession>
<reference evidence="1 2" key="1">
    <citation type="submission" date="2018-08" db="EMBL/GenBank/DDBJ databases">
        <title>Genomic Encyclopedia of Archaeal and Bacterial Type Strains, Phase II (KMG-II): from individual species to whole genera.</title>
        <authorList>
            <person name="Goeker M."/>
        </authorList>
    </citation>
    <scope>NUCLEOTIDE SEQUENCE [LARGE SCALE GENOMIC DNA]</scope>
    <source>
        <strain evidence="1 2">DSM 17099</strain>
    </source>
</reference>
<dbReference type="EMBL" id="QTUJ01000001">
    <property type="protein sequence ID" value="REF72281.1"/>
    <property type="molecule type" value="Genomic_DNA"/>
</dbReference>
<dbReference type="Proteomes" id="UP000256941">
    <property type="component" value="Unassembled WGS sequence"/>
</dbReference>
<dbReference type="RefSeq" id="WP_116220788.1">
    <property type="nucleotide sequence ID" value="NZ_CP038196.1"/>
</dbReference>
<evidence type="ECO:0000313" key="1">
    <source>
        <dbReference type="EMBL" id="REF72281.1"/>
    </source>
</evidence>
<sequence length="95" mass="10572">MADDDYFTVLPTSCTIPTRGALAIYCGDKPRRTADGRTSIPLRAPLLLMPQDMWADPEETMLKVADVLNRHAAVFFPSAEERQAEHDRAVLAGER</sequence>
<proteinExistence type="predicted"/>
<gene>
    <name evidence="1" type="ORF">BDD41_0750</name>
</gene>
<comment type="caution">
    <text evidence="1">The sequence shown here is derived from an EMBL/GenBank/DDBJ whole genome shotgun (WGS) entry which is preliminary data.</text>
</comment>
<evidence type="ECO:0000313" key="2">
    <source>
        <dbReference type="Proteomes" id="UP000256941"/>
    </source>
</evidence>